<feature type="signal peptide" evidence="1">
    <location>
        <begin position="1"/>
        <end position="22"/>
    </location>
</feature>
<protein>
    <submittedName>
        <fullName evidence="2">DUF4252 domain-containing protein</fullName>
    </submittedName>
</protein>
<dbReference type="AlphaFoldDB" id="A0A399SUN7"/>
<proteinExistence type="predicted"/>
<evidence type="ECO:0000313" key="2">
    <source>
        <dbReference type="EMBL" id="RIJ47746.1"/>
    </source>
</evidence>
<dbReference type="InterPro" id="IPR025348">
    <property type="entry name" value="DUF4252"/>
</dbReference>
<dbReference type="EMBL" id="QWGR01000007">
    <property type="protein sequence ID" value="RIJ47746.1"/>
    <property type="molecule type" value="Genomic_DNA"/>
</dbReference>
<comment type="caution">
    <text evidence="2">The sequence shown here is derived from an EMBL/GenBank/DDBJ whole genome shotgun (WGS) entry which is preliminary data.</text>
</comment>
<organism evidence="2 3">
    <name type="scientific">Maribellus luteus</name>
    <dbReference type="NCBI Taxonomy" id="2305463"/>
    <lineage>
        <taxon>Bacteria</taxon>
        <taxon>Pseudomonadati</taxon>
        <taxon>Bacteroidota</taxon>
        <taxon>Bacteroidia</taxon>
        <taxon>Marinilabiliales</taxon>
        <taxon>Prolixibacteraceae</taxon>
        <taxon>Maribellus</taxon>
    </lineage>
</organism>
<keyword evidence="3" id="KW-1185">Reference proteome</keyword>
<gene>
    <name evidence="2" type="ORF">D1614_14305</name>
</gene>
<accession>A0A399SUN7</accession>
<feature type="chain" id="PRO_5017228311" evidence="1">
    <location>
        <begin position="23"/>
        <end position="168"/>
    </location>
</feature>
<sequence length="168" mass="19243">MMKRILPLLALSVFLLASCSYEPGVSEAFNKYRFKDGVVTVSVPGWLIHLAANFGELEEGEREMLESIDKVKVIAVEDDHLNQKINLHEEFYERINKNEKFEELVVIREGDQNVTIFGRMDEEVIKELLILVGGEDNALIYLKGEISPDLLNDKINLTDPDRFLSFKN</sequence>
<evidence type="ECO:0000313" key="3">
    <source>
        <dbReference type="Proteomes" id="UP000265926"/>
    </source>
</evidence>
<evidence type="ECO:0000256" key="1">
    <source>
        <dbReference type="SAM" id="SignalP"/>
    </source>
</evidence>
<dbReference type="Proteomes" id="UP000265926">
    <property type="component" value="Unassembled WGS sequence"/>
</dbReference>
<reference evidence="2 3" key="1">
    <citation type="submission" date="2018-08" db="EMBL/GenBank/DDBJ databases">
        <title>Pallidiluteibacterium maritimus gen. nov., sp. nov., isolated from coastal sediment.</title>
        <authorList>
            <person name="Zhou L.Y."/>
        </authorList>
    </citation>
    <scope>NUCLEOTIDE SEQUENCE [LARGE SCALE GENOMIC DNA]</scope>
    <source>
        <strain evidence="2 3">XSD2</strain>
    </source>
</reference>
<dbReference type="PROSITE" id="PS51257">
    <property type="entry name" value="PROKAR_LIPOPROTEIN"/>
    <property type="match status" value="1"/>
</dbReference>
<dbReference type="Pfam" id="PF14060">
    <property type="entry name" value="DUF4252"/>
    <property type="match status" value="1"/>
</dbReference>
<dbReference type="OrthoDB" id="1120543at2"/>
<keyword evidence="1" id="KW-0732">Signal</keyword>
<name>A0A399SUN7_9BACT</name>